<keyword evidence="3" id="KW-0732">Signal</keyword>
<protein>
    <submittedName>
        <fullName evidence="4">Uncharacterized protein</fullName>
    </submittedName>
</protein>
<feature type="transmembrane region" description="Helical" evidence="2">
    <location>
        <begin position="106"/>
        <end position="126"/>
    </location>
</feature>
<keyword evidence="1" id="KW-0175">Coiled coil</keyword>
<feature type="chain" id="PRO_5037646326" evidence="3">
    <location>
        <begin position="25"/>
        <end position="138"/>
    </location>
</feature>
<evidence type="ECO:0000256" key="2">
    <source>
        <dbReference type="SAM" id="Phobius"/>
    </source>
</evidence>
<sequence length="138" mass="14737">MSRHAFACIVTWLAALAAVPPSSAAEAIDVGSPQLRLSTTLAWPPTPEATFSARIRQPASALQAQVAARQDDLLQAMDQAQRQQKQMNDLQARLAQAQDESRLNPVVVALAGLLLALTAGAAAFWWRLRGLRAPDASA</sequence>
<dbReference type="AlphaFoldDB" id="A0A934Q1P2"/>
<keyword evidence="2" id="KW-0472">Membrane</keyword>
<name>A0A934Q1P2_9BURK</name>
<keyword evidence="2" id="KW-0812">Transmembrane</keyword>
<keyword evidence="2" id="KW-1133">Transmembrane helix</keyword>
<keyword evidence="5" id="KW-1185">Reference proteome</keyword>
<evidence type="ECO:0000256" key="1">
    <source>
        <dbReference type="SAM" id="Coils"/>
    </source>
</evidence>
<accession>A0A934Q1P2</accession>
<organism evidence="4 5">
    <name type="scientific">Ramlibacter algicola</name>
    <dbReference type="NCBI Taxonomy" id="2795217"/>
    <lineage>
        <taxon>Bacteria</taxon>
        <taxon>Pseudomonadati</taxon>
        <taxon>Pseudomonadota</taxon>
        <taxon>Betaproteobacteria</taxon>
        <taxon>Burkholderiales</taxon>
        <taxon>Comamonadaceae</taxon>
        <taxon>Ramlibacter</taxon>
    </lineage>
</organism>
<proteinExistence type="predicted"/>
<dbReference type="EMBL" id="JAEDAO010000001">
    <property type="protein sequence ID" value="MBK0393478.1"/>
    <property type="molecule type" value="Genomic_DNA"/>
</dbReference>
<reference evidence="4" key="1">
    <citation type="submission" date="2020-12" db="EMBL/GenBank/DDBJ databases">
        <title>Ramlibacter sp. nov., isolated from a freshwater alga, Cryptomonas.</title>
        <authorList>
            <person name="Kim H.M."/>
            <person name="Jeon C.O."/>
        </authorList>
    </citation>
    <scope>NUCLEOTIDE SEQUENCE</scope>
    <source>
        <strain evidence="4">CrO1</strain>
    </source>
</reference>
<evidence type="ECO:0000256" key="3">
    <source>
        <dbReference type="SAM" id="SignalP"/>
    </source>
</evidence>
<dbReference type="RefSeq" id="WP_200788443.1">
    <property type="nucleotide sequence ID" value="NZ_JAEDAO010000001.1"/>
</dbReference>
<gene>
    <name evidence="4" type="ORF">I8E28_12825</name>
</gene>
<dbReference type="Proteomes" id="UP000617041">
    <property type="component" value="Unassembled WGS sequence"/>
</dbReference>
<feature type="coiled-coil region" evidence="1">
    <location>
        <begin position="70"/>
        <end position="100"/>
    </location>
</feature>
<evidence type="ECO:0000313" key="5">
    <source>
        <dbReference type="Proteomes" id="UP000617041"/>
    </source>
</evidence>
<comment type="caution">
    <text evidence="4">The sequence shown here is derived from an EMBL/GenBank/DDBJ whole genome shotgun (WGS) entry which is preliminary data.</text>
</comment>
<feature type="signal peptide" evidence="3">
    <location>
        <begin position="1"/>
        <end position="24"/>
    </location>
</feature>
<evidence type="ECO:0000313" key="4">
    <source>
        <dbReference type="EMBL" id="MBK0393478.1"/>
    </source>
</evidence>